<proteinExistence type="predicted"/>
<dbReference type="OrthoDB" id="10058213at2759"/>
<name>A0A815UEN6_9BILA</name>
<dbReference type="EMBL" id="CAJNOO010014638">
    <property type="protein sequence ID" value="CAF1515962.1"/>
    <property type="molecule type" value="Genomic_DNA"/>
</dbReference>
<protein>
    <submittedName>
        <fullName evidence="1">Uncharacterized protein</fullName>
    </submittedName>
</protein>
<sequence length="55" mass="6110">SFGELETWYEEIDKSSLINVHVIQPICPIGQISPPPFLLAAYGTNSKYTAKDVLD</sequence>
<organism evidence="1 2">
    <name type="scientific">Rotaria sordida</name>
    <dbReference type="NCBI Taxonomy" id="392033"/>
    <lineage>
        <taxon>Eukaryota</taxon>
        <taxon>Metazoa</taxon>
        <taxon>Spiralia</taxon>
        <taxon>Gnathifera</taxon>
        <taxon>Rotifera</taxon>
        <taxon>Eurotatoria</taxon>
        <taxon>Bdelloidea</taxon>
        <taxon>Philodinida</taxon>
        <taxon>Philodinidae</taxon>
        <taxon>Rotaria</taxon>
    </lineage>
</organism>
<dbReference type="AlphaFoldDB" id="A0A815UEN6"/>
<evidence type="ECO:0000313" key="2">
    <source>
        <dbReference type="Proteomes" id="UP000663882"/>
    </source>
</evidence>
<gene>
    <name evidence="1" type="ORF">RFH988_LOCUS39188</name>
</gene>
<evidence type="ECO:0000313" key="1">
    <source>
        <dbReference type="EMBL" id="CAF1515962.1"/>
    </source>
</evidence>
<comment type="caution">
    <text evidence="1">The sequence shown here is derived from an EMBL/GenBank/DDBJ whole genome shotgun (WGS) entry which is preliminary data.</text>
</comment>
<accession>A0A815UEN6</accession>
<dbReference type="Proteomes" id="UP000663882">
    <property type="component" value="Unassembled WGS sequence"/>
</dbReference>
<reference evidence="1" key="1">
    <citation type="submission" date="2021-02" db="EMBL/GenBank/DDBJ databases">
        <authorList>
            <person name="Nowell W R."/>
        </authorList>
    </citation>
    <scope>NUCLEOTIDE SEQUENCE</scope>
</reference>
<feature type="non-terminal residue" evidence="1">
    <location>
        <position position="1"/>
    </location>
</feature>